<dbReference type="InterPro" id="IPR027417">
    <property type="entry name" value="P-loop_NTPase"/>
</dbReference>
<dbReference type="AlphaFoldDB" id="A0A1E8GSX4"/>
<evidence type="ECO:0000259" key="15">
    <source>
        <dbReference type="PROSITE" id="PS50929"/>
    </source>
</evidence>
<evidence type="ECO:0000259" key="14">
    <source>
        <dbReference type="PROSITE" id="PS50893"/>
    </source>
</evidence>
<dbReference type="InterPro" id="IPR011527">
    <property type="entry name" value="ABC1_TM_dom"/>
</dbReference>
<evidence type="ECO:0000256" key="3">
    <source>
        <dbReference type="ARBA" id="ARBA00022692"/>
    </source>
</evidence>
<dbReference type="Gene3D" id="3.40.50.300">
    <property type="entry name" value="P-loop containing nucleotide triphosphate hydrolases"/>
    <property type="match status" value="1"/>
</dbReference>
<evidence type="ECO:0000256" key="2">
    <source>
        <dbReference type="ARBA" id="ARBA00012191"/>
    </source>
</evidence>
<dbReference type="InterPro" id="IPR036640">
    <property type="entry name" value="ABC1_TM_sf"/>
</dbReference>
<evidence type="ECO:0000256" key="4">
    <source>
        <dbReference type="ARBA" id="ARBA00022741"/>
    </source>
</evidence>
<dbReference type="SMART" id="SM00382">
    <property type="entry name" value="AAA"/>
    <property type="match status" value="1"/>
</dbReference>
<accession>A0A1E8GSX4</accession>
<dbReference type="GO" id="GO:0005524">
    <property type="term" value="F:ATP binding"/>
    <property type="evidence" value="ECO:0007669"/>
    <property type="project" value="UniProtKB-KW"/>
</dbReference>
<dbReference type="SUPFAM" id="SSF52540">
    <property type="entry name" value="P-loop containing nucleoside triphosphate hydrolases"/>
    <property type="match status" value="1"/>
</dbReference>
<keyword evidence="4" id="KW-0547">Nucleotide-binding</keyword>
<dbReference type="PROSITE" id="PS00211">
    <property type="entry name" value="ABC_TRANSPORTER_1"/>
    <property type="match status" value="1"/>
</dbReference>
<dbReference type="Proteomes" id="UP000178622">
    <property type="component" value="Unassembled WGS sequence"/>
</dbReference>
<sequence length="593" mass="65412">MAERGYGGGQPMSDTRTNDFKREKFKMKDFIGLINIAHPKYFMLIAGVLVGVLGTIIQLFVPKVAQSLINNFSSGVDYVMLAKVVGLFVLSAILSVVSGTMLGIFGENVVQNLRKKIWNKMVRLKVKYFDEVKAGEMASRLVSDSSQVKELLAGTFPKTLSSILLILGSVIMMFKMDWQMTVAMVVVVPIATILIAPIMVFGQRIAHSRQDALASFNGNITESLGAIRLVKSSNAEKQASEQADEEIDKLYKIGLKEAIFDSSMQPIMMMLMMGMIFGLLTFGIHRVATGAMTMGTLMSFLMYMFNLIGAVPMVAMLFSEIGKAAGSTARVRELLNEDEEDFNHGKDMDLSGKMLKVENIDFSYEEDSPILTDVSFEAKPNQVIAFAGPSGGGKSTIFSLLERFYEPTSGAIKFDETNIDDIKLGGYREQIGFVSQDSAILAGTIRDNLTYGLDRKVSDDELWDVLDLAFAKTFVKEMDNQLDTQVGERGVKISGGQRQRLAIARAFLRNPKILMLDEATASLDSESEGMVQKALTNLMKGRTTLVIAHRLSTIVDADNIYFVDHGHITGSGSHSQLLANHELYQKYVSEQLI</sequence>
<proteinExistence type="inferred from homology"/>
<dbReference type="InterPro" id="IPR003593">
    <property type="entry name" value="AAA+_ATPase"/>
</dbReference>
<keyword evidence="6 13" id="KW-1133">Transmembrane helix</keyword>
<comment type="function">
    <text evidence="10">Efflux transporter for a variety of amphiphilic cationic compounds, including antibiotics.</text>
</comment>
<keyword evidence="3 13" id="KW-0812">Transmembrane</keyword>
<evidence type="ECO:0000313" key="17">
    <source>
        <dbReference type="Proteomes" id="UP000178622"/>
    </source>
</evidence>
<dbReference type="InterPro" id="IPR039421">
    <property type="entry name" value="Type_1_exporter"/>
</dbReference>
<evidence type="ECO:0000256" key="9">
    <source>
        <dbReference type="ARBA" id="ARBA00034018"/>
    </source>
</evidence>
<dbReference type="FunFam" id="3.40.50.300:FF:000218">
    <property type="entry name" value="Multidrug ABC transporter ATP-binding protein"/>
    <property type="match status" value="1"/>
</dbReference>
<evidence type="ECO:0000256" key="7">
    <source>
        <dbReference type="ARBA" id="ARBA00023136"/>
    </source>
</evidence>
<keyword evidence="17" id="KW-1185">Reference proteome</keyword>
<dbReference type="Gene3D" id="1.20.1560.10">
    <property type="entry name" value="ABC transporter type 1, transmembrane domain"/>
    <property type="match status" value="1"/>
</dbReference>
<feature type="domain" description="ABC transporter" evidence="14">
    <location>
        <begin position="355"/>
        <end position="590"/>
    </location>
</feature>
<evidence type="ECO:0000256" key="1">
    <source>
        <dbReference type="ARBA" id="ARBA00004651"/>
    </source>
</evidence>
<dbReference type="InterPro" id="IPR017871">
    <property type="entry name" value="ABC_transporter-like_CS"/>
</dbReference>
<protein>
    <recommendedName>
        <fullName evidence="12">Multidrug resistance ABC transporter ATP-binding and permease protein</fullName>
        <ecNumber evidence="2">7.6.2.2</ecNumber>
    </recommendedName>
</protein>
<dbReference type="Pfam" id="PF00005">
    <property type="entry name" value="ABC_tran"/>
    <property type="match status" value="1"/>
</dbReference>
<dbReference type="PROSITE" id="PS50929">
    <property type="entry name" value="ABC_TM1F"/>
    <property type="match status" value="1"/>
</dbReference>
<dbReference type="SUPFAM" id="SSF90123">
    <property type="entry name" value="ABC transporter transmembrane region"/>
    <property type="match status" value="1"/>
</dbReference>
<name>A0A1E8GSX4_9LACT</name>
<dbReference type="EMBL" id="MKIR01000001">
    <property type="protein sequence ID" value="OFI50568.1"/>
    <property type="molecule type" value="Genomic_DNA"/>
</dbReference>
<organism evidence="16 17">
    <name type="scientific">Floricoccus tropicus</name>
    <dbReference type="NCBI Taxonomy" id="1859473"/>
    <lineage>
        <taxon>Bacteria</taxon>
        <taxon>Bacillati</taxon>
        <taxon>Bacillota</taxon>
        <taxon>Bacilli</taxon>
        <taxon>Lactobacillales</taxon>
        <taxon>Streptococcaceae</taxon>
        <taxon>Floricoccus</taxon>
    </lineage>
</organism>
<dbReference type="GO" id="GO:0016887">
    <property type="term" value="F:ATP hydrolysis activity"/>
    <property type="evidence" value="ECO:0007669"/>
    <property type="project" value="InterPro"/>
</dbReference>
<feature type="transmembrane region" description="Helical" evidence="13">
    <location>
        <begin position="267"/>
        <end position="288"/>
    </location>
</feature>
<comment type="similarity">
    <text evidence="11">Belongs to the ABC transporter superfamily. Multidrug exporter LmrA (TC 3.A.1.117.1) family.</text>
</comment>
<evidence type="ECO:0000256" key="13">
    <source>
        <dbReference type="SAM" id="Phobius"/>
    </source>
</evidence>
<dbReference type="GO" id="GO:0015421">
    <property type="term" value="F:ABC-type oligopeptide transporter activity"/>
    <property type="evidence" value="ECO:0007669"/>
    <property type="project" value="TreeGrafter"/>
</dbReference>
<evidence type="ECO:0000313" key="16">
    <source>
        <dbReference type="EMBL" id="OFI50568.1"/>
    </source>
</evidence>
<gene>
    <name evidence="16" type="ORF">BG261_01460</name>
</gene>
<feature type="transmembrane region" description="Helical" evidence="13">
    <location>
        <begin position="300"/>
        <end position="318"/>
    </location>
</feature>
<keyword evidence="8" id="KW-0046">Antibiotic resistance</keyword>
<comment type="subcellular location">
    <subcellularLocation>
        <location evidence="1">Cell membrane</location>
        <topology evidence="1">Multi-pass membrane protein</topology>
    </subcellularLocation>
</comment>
<comment type="catalytic activity">
    <reaction evidence="9">
        <text>ATP + H2O + xenobioticSide 1 = ADP + phosphate + xenobioticSide 2.</text>
        <dbReference type="EC" id="7.6.2.2"/>
    </reaction>
</comment>
<dbReference type="CDD" id="cd18551">
    <property type="entry name" value="ABC_6TM_LmrA_like"/>
    <property type="match status" value="1"/>
</dbReference>
<dbReference type="PANTHER" id="PTHR43394:SF1">
    <property type="entry name" value="ATP-BINDING CASSETTE SUB-FAMILY B MEMBER 10, MITOCHONDRIAL"/>
    <property type="match status" value="1"/>
</dbReference>
<dbReference type="Pfam" id="PF00664">
    <property type="entry name" value="ABC_membrane"/>
    <property type="match status" value="1"/>
</dbReference>
<dbReference type="STRING" id="1859473.BG261_01460"/>
<reference evidence="17" key="1">
    <citation type="submission" date="2016-09" db="EMBL/GenBank/DDBJ databases">
        <title>Draft genome sequence of a novel species of the family Streptococcaceae isolated from flowers.</title>
        <authorList>
            <person name="Chuah L.-O."/>
            <person name="Yap K.-P."/>
            <person name="Thong K.L."/>
            <person name="Liong M.T."/>
            <person name="Ahmad R."/>
            <person name="Rusul G."/>
        </authorList>
    </citation>
    <scope>NUCLEOTIDE SEQUENCE [LARGE SCALE GENOMIC DNA]</scope>
    <source>
        <strain evidence="17">DF1</strain>
    </source>
</reference>
<dbReference type="PROSITE" id="PS50893">
    <property type="entry name" value="ABC_TRANSPORTER_2"/>
    <property type="match status" value="1"/>
</dbReference>
<dbReference type="PANTHER" id="PTHR43394">
    <property type="entry name" value="ATP-DEPENDENT PERMEASE MDL1, MITOCHONDRIAL"/>
    <property type="match status" value="1"/>
</dbReference>
<keyword evidence="5" id="KW-0067">ATP-binding</keyword>
<evidence type="ECO:0000256" key="11">
    <source>
        <dbReference type="ARBA" id="ARBA00061674"/>
    </source>
</evidence>
<keyword evidence="7 13" id="KW-0472">Membrane</keyword>
<evidence type="ECO:0000256" key="6">
    <source>
        <dbReference type="ARBA" id="ARBA00022989"/>
    </source>
</evidence>
<dbReference type="InterPro" id="IPR003439">
    <property type="entry name" value="ABC_transporter-like_ATP-bd"/>
</dbReference>
<evidence type="ECO:0000256" key="10">
    <source>
        <dbReference type="ARBA" id="ARBA00059943"/>
    </source>
</evidence>
<feature type="domain" description="ABC transmembrane type-1" evidence="15">
    <location>
        <begin position="45"/>
        <end position="323"/>
    </location>
</feature>
<dbReference type="GO" id="GO:0046677">
    <property type="term" value="P:response to antibiotic"/>
    <property type="evidence" value="ECO:0007669"/>
    <property type="project" value="UniProtKB-KW"/>
</dbReference>
<evidence type="ECO:0000256" key="5">
    <source>
        <dbReference type="ARBA" id="ARBA00022840"/>
    </source>
</evidence>
<feature type="transmembrane region" description="Helical" evidence="13">
    <location>
        <begin position="81"/>
        <end position="106"/>
    </location>
</feature>
<evidence type="ECO:0000256" key="8">
    <source>
        <dbReference type="ARBA" id="ARBA00023251"/>
    </source>
</evidence>
<evidence type="ECO:0000256" key="12">
    <source>
        <dbReference type="ARBA" id="ARBA00072598"/>
    </source>
</evidence>
<dbReference type="OrthoDB" id="9770415at2"/>
<feature type="transmembrane region" description="Helical" evidence="13">
    <location>
        <begin position="180"/>
        <end position="201"/>
    </location>
</feature>
<dbReference type="EC" id="7.6.2.2" evidence="2"/>
<comment type="caution">
    <text evidence="16">The sequence shown here is derived from an EMBL/GenBank/DDBJ whole genome shotgun (WGS) entry which is preliminary data.</text>
</comment>
<dbReference type="GO" id="GO:0005886">
    <property type="term" value="C:plasma membrane"/>
    <property type="evidence" value="ECO:0007669"/>
    <property type="project" value="UniProtKB-SubCell"/>
</dbReference>
<feature type="transmembrane region" description="Helical" evidence="13">
    <location>
        <begin position="41"/>
        <end position="61"/>
    </location>
</feature>
<dbReference type="GO" id="GO:0008559">
    <property type="term" value="F:ABC-type xenobiotic transporter activity"/>
    <property type="evidence" value="ECO:0007669"/>
    <property type="project" value="UniProtKB-EC"/>
</dbReference>